<feature type="compositionally biased region" description="Polar residues" evidence="1">
    <location>
        <begin position="1"/>
        <end position="18"/>
    </location>
</feature>
<feature type="compositionally biased region" description="Basic and acidic residues" evidence="1">
    <location>
        <begin position="146"/>
        <end position="155"/>
    </location>
</feature>
<comment type="caution">
    <text evidence="2">The sequence shown here is derived from an EMBL/GenBank/DDBJ whole genome shotgun (WGS) entry which is preliminary data.</text>
</comment>
<evidence type="ECO:0000313" key="2">
    <source>
        <dbReference type="EMBL" id="TPP56685.1"/>
    </source>
</evidence>
<feature type="compositionally biased region" description="Polar residues" evidence="1">
    <location>
        <begin position="136"/>
        <end position="145"/>
    </location>
</feature>
<proteinExistence type="predicted"/>
<feature type="region of interest" description="Disordered" evidence="1">
    <location>
        <begin position="117"/>
        <end position="155"/>
    </location>
</feature>
<feature type="compositionally biased region" description="Basic and acidic residues" evidence="1">
    <location>
        <begin position="19"/>
        <end position="35"/>
    </location>
</feature>
<organism evidence="2 3">
    <name type="scientific">Fasciola gigantica</name>
    <name type="common">Giant liver fluke</name>
    <dbReference type="NCBI Taxonomy" id="46835"/>
    <lineage>
        <taxon>Eukaryota</taxon>
        <taxon>Metazoa</taxon>
        <taxon>Spiralia</taxon>
        <taxon>Lophotrochozoa</taxon>
        <taxon>Platyhelminthes</taxon>
        <taxon>Trematoda</taxon>
        <taxon>Digenea</taxon>
        <taxon>Plagiorchiida</taxon>
        <taxon>Echinostomata</taxon>
        <taxon>Echinostomatoidea</taxon>
        <taxon>Fasciolidae</taxon>
        <taxon>Fasciola</taxon>
    </lineage>
</organism>
<sequence length="155" mass="16970">MTDSSLISVDKSNPSNEVDGSRDDDGCCNHTHDSDTEADLALRMPNSTVGADTSPQQLGSYNGQQQYHHRRKRIRISPLARVSGDPRGHIENNANPLDRYASVCNDVDTSQELRSVMQSGMPSHTHGSAMEPGEASSISSLISTRMDSELHRYSQ</sequence>
<evidence type="ECO:0000313" key="3">
    <source>
        <dbReference type="Proteomes" id="UP000316759"/>
    </source>
</evidence>
<protein>
    <submittedName>
        <fullName evidence="2">Uncharacterized protein</fullName>
    </submittedName>
</protein>
<evidence type="ECO:0000256" key="1">
    <source>
        <dbReference type="SAM" id="MobiDB-lite"/>
    </source>
</evidence>
<keyword evidence="3" id="KW-1185">Reference proteome</keyword>
<accession>A0A504Y951</accession>
<feature type="compositionally biased region" description="Polar residues" evidence="1">
    <location>
        <begin position="45"/>
        <end position="66"/>
    </location>
</feature>
<dbReference type="OrthoDB" id="6262283at2759"/>
<gene>
    <name evidence="2" type="ORF">FGIG_09433</name>
</gene>
<feature type="compositionally biased region" description="Polar residues" evidence="1">
    <location>
        <begin position="117"/>
        <end position="126"/>
    </location>
</feature>
<dbReference type="Proteomes" id="UP000316759">
    <property type="component" value="Unassembled WGS sequence"/>
</dbReference>
<dbReference type="AlphaFoldDB" id="A0A504Y951"/>
<dbReference type="EMBL" id="SUNJ01014193">
    <property type="protein sequence ID" value="TPP56685.1"/>
    <property type="molecule type" value="Genomic_DNA"/>
</dbReference>
<name>A0A504Y951_FASGI</name>
<feature type="region of interest" description="Disordered" evidence="1">
    <location>
        <begin position="1"/>
        <end position="71"/>
    </location>
</feature>
<reference evidence="2 3" key="1">
    <citation type="submission" date="2019-04" db="EMBL/GenBank/DDBJ databases">
        <title>Annotation for the trematode Fasciola gigantica.</title>
        <authorList>
            <person name="Choi Y.-J."/>
        </authorList>
    </citation>
    <scope>NUCLEOTIDE SEQUENCE [LARGE SCALE GENOMIC DNA]</scope>
    <source>
        <strain evidence="2">Uganda_cow_1</strain>
    </source>
</reference>